<dbReference type="EMBL" id="KE680466">
    <property type="protein sequence ID" value="ERE72401.1"/>
    <property type="molecule type" value="Genomic_DNA"/>
</dbReference>
<feature type="transmembrane region" description="Helical" evidence="1">
    <location>
        <begin position="112"/>
        <end position="136"/>
    </location>
</feature>
<gene>
    <name evidence="2" type="ORF">H671_5g15044</name>
</gene>
<dbReference type="Proteomes" id="UP000030759">
    <property type="component" value="Unassembled WGS sequence"/>
</dbReference>
<dbReference type="AlphaFoldDB" id="A0A061I275"/>
<name>A0A061I275_CRIGR</name>
<keyword evidence="1" id="KW-1133">Transmembrane helix</keyword>
<evidence type="ECO:0000313" key="2">
    <source>
        <dbReference type="EMBL" id="ERE72401.1"/>
    </source>
</evidence>
<keyword evidence="1" id="KW-0472">Membrane</keyword>
<accession>A0A061I275</accession>
<evidence type="ECO:0000313" key="3">
    <source>
        <dbReference type="Proteomes" id="UP000030759"/>
    </source>
</evidence>
<protein>
    <submittedName>
        <fullName evidence="2">Uncharacterized protein</fullName>
    </submittedName>
</protein>
<reference evidence="3" key="1">
    <citation type="journal article" date="2013" name="Nat. Biotechnol.">
        <title>Chinese hamster genome sequenced from sorted chromosomes.</title>
        <authorList>
            <person name="Brinkrolf K."/>
            <person name="Rupp O."/>
            <person name="Laux H."/>
            <person name="Kollin F."/>
            <person name="Ernst W."/>
            <person name="Linke B."/>
            <person name="Kofler R."/>
            <person name="Romand S."/>
            <person name="Hesse F."/>
            <person name="Budach W.E."/>
            <person name="Galosy S."/>
            <person name="Muller D."/>
            <person name="Noll T."/>
            <person name="Wienberg J."/>
            <person name="Jostock T."/>
            <person name="Leonard M."/>
            <person name="Grillari J."/>
            <person name="Tauch A."/>
            <person name="Goesmann A."/>
            <person name="Helk B."/>
            <person name="Mott J.E."/>
            <person name="Puhler A."/>
            <person name="Borth N."/>
        </authorList>
    </citation>
    <scope>NUCLEOTIDE SEQUENCE [LARGE SCALE GENOMIC DNA]</scope>
    <source>
        <strain evidence="3">17A/GY</strain>
    </source>
</reference>
<sequence>MGKALPIFLSPFPVDFWSNAPFFSDEENEDPALFNSHLRGSAIVLPEGRSGPRSWILRPVRDPRFAPCPPWSWICHQFRIAWLRCVVWMDGRASQVHEMPQSPSINQTSFSFLPLIFVQSVGFSFPLTASLVFYFWCKQDNPGYLAKQPPVQQDQDNNVGHGHPALWFLHENSGCWVLDLQDHFCHSEISHQKSQGIEKPVEVLPFGQFWPVINELAHIAKA</sequence>
<evidence type="ECO:0000256" key="1">
    <source>
        <dbReference type="SAM" id="Phobius"/>
    </source>
</evidence>
<organism evidence="2 3">
    <name type="scientific">Cricetulus griseus</name>
    <name type="common">Chinese hamster</name>
    <name type="synonym">Cricetulus barabensis griseus</name>
    <dbReference type="NCBI Taxonomy" id="10029"/>
    <lineage>
        <taxon>Eukaryota</taxon>
        <taxon>Metazoa</taxon>
        <taxon>Chordata</taxon>
        <taxon>Craniata</taxon>
        <taxon>Vertebrata</taxon>
        <taxon>Euteleostomi</taxon>
        <taxon>Mammalia</taxon>
        <taxon>Eutheria</taxon>
        <taxon>Euarchontoglires</taxon>
        <taxon>Glires</taxon>
        <taxon>Rodentia</taxon>
        <taxon>Myomorpha</taxon>
        <taxon>Muroidea</taxon>
        <taxon>Cricetidae</taxon>
        <taxon>Cricetinae</taxon>
        <taxon>Cricetulus</taxon>
    </lineage>
</organism>
<proteinExistence type="predicted"/>
<keyword evidence="1" id="KW-0812">Transmembrane</keyword>